<keyword evidence="3" id="KW-1185">Reference proteome</keyword>
<protein>
    <submittedName>
        <fullName evidence="2">Uncharacterized protein</fullName>
    </submittedName>
</protein>
<feature type="compositionally biased region" description="Basic and acidic residues" evidence="1">
    <location>
        <begin position="133"/>
        <end position="143"/>
    </location>
</feature>
<reference evidence="2" key="1">
    <citation type="submission" date="2021-09" db="EMBL/GenBank/DDBJ databases">
        <authorList>
            <consortium name="AG Swart"/>
            <person name="Singh M."/>
            <person name="Singh A."/>
            <person name="Seah K."/>
            <person name="Emmerich C."/>
        </authorList>
    </citation>
    <scope>NUCLEOTIDE SEQUENCE</scope>
    <source>
        <strain evidence="2">ATCC30299</strain>
    </source>
</reference>
<accession>A0AAU9ITW9</accession>
<feature type="compositionally biased region" description="Low complexity" evidence="1">
    <location>
        <begin position="145"/>
        <end position="154"/>
    </location>
</feature>
<name>A0AAU9ITW9_9CILI</name>
<dbReference type="Proteomes" id="UP001162131">
    <property type="component" value="Unassembled WGS sequence"/>
</dbReference>
<feature type="region of interest" description="Disordered" evidence="1">
    <location>
        <begin position="132"/>
        <end position="154"/>
    </location>
</feature>
<gene>
    <name evidence="2" type="ORF">BSTOLATCC_MIC12964</name>
</gene>
<evidence type="ECO:0000313" key="2">
    <source>
        <dbReference type="EMBL" id="CAG9315190.1"/>
    </source>
</evidence>
<dbReference type="AlphaFoldDB" id="A0AAU9ITW9"/>
<proteinExistence type="predicted"/>
<evidence type="ECO:0000256" key="1">
    <source>
        <dbReference type="SAM" id="MobiDB-lite"/>
    </source>
</evidence>
<organism evidence="2 3">
    <name type="scientific">Blepharisma stoltei</name>
    <dbReference type="NCBI Taxonomy" id="1481888"/>
    <lineage>
        <taxon>Eukaryota</taxon>
        <taxon>Sar</taxon>
        <taxon>Alveolata</taxon>
        <taxon>Ciliophora</taxon>
        <taxon>Postciliodesmatophora</taxon>
        <taxon>Heterotrichea</taxon>
        <taxon>Heterotrichida</taxon>
        <taxon>Blepharismidae</taxon>
        <taxon>Blepharisma</taxon>
    </lineage>
</organism>
<comment type="caution">
    <text evidence="2">The sequence shown here is derived from an EMBL/GenBank/DDBJ whole genome shotgun (WGS) entry which is preliminary data.</text>
</comment>
<evidence type="ECO:0000313" key="3">
    <source>
        <dbReference type="Proteomes" id="UP001162131"/>
    </source>
</evidence>
<dbReference type="EMBL" id="CAJZBQ010000013">
    <property type="protein sequence ID" value="CAG9315190.1"/>
    <property type="molecule type" value="Genomic_DNA"/>
</dbReference>
<sequence>MEANHLASNYKKGVIEISARSSTRVRKPTKFFTMDPSQELDPSANTKVICSCEKPSKHDPTSFAVQDNAKLGKVLERSLRELKINTKEKYIIVYHCKETNSWKKANLNEKIEVGKSYKLRIYQAPVIKKPKIQKPEPKVEAQNEQKTQPQAKPAAQFNQLAQQYGFYYYWMFMMQMLGMQMNYSMNQA</sequence>